<name>A0ABU9B2H0_9BACT</name>
<accession>A0ABU9B2H0</accession>
<dbReference type="SUPFAM" id="SSF103647">
    <property type="entry name" value="TSP type-3 repeat"/>
    <property type="match status" value="1"/>
</dbReference>
<organism evidence="3 4">
    <name type="scientific">Luteolibacter soli</name>
    <dbReference type="NCBI Taxonomy" id="3135280"/>
    <lineage>
        <taxon>Bacteria</taxon>
        <taxon>Pseudomonadati</taxon>
        <taxon>Verrucomicrobiota</taxon>
        <taxon>Verrucomicrobiia</taxon>
        <taxon>Verrucomicrobiales</taxon>
        <taxon>Verrucomicrobiaceae</taxon>
        <taxon>Luteolibacter</taxon>
    </lineage>
</organism>
<gene>
    <name evidence="3" type="ORF">WKV53_27215</name>
</gene>
<proteinExistence type="predicted"/>
<evidence type="ECO:0000256" key="2">
    <source>
        <dbReference type="SAM" id="SignalP"/>
    </source>
</evidence>
<protein>
    <submittedName>
        <fullName evidence="3">Uncharacterized protein</fullName>
    </submittedName>
</protein>
<keyword evidence="2" id="KW-0732">Signal</keyword>
<evidence type="ECO:0000313" key="3">
    <source>
        <dbReference type="EMBL" id="MEK7954238.1"/>
    </source>
</evidence>
<reference evidence="3 4" key="1">
    <citation type="submission" date="2024-04" db="EMBL/GenBank/DDBJ databases">
        <title>Luteolibacter sp. isolated from soil.</title>
        <authorList>
            <person name="An J."/>
        </authorList>
    </citation>
    <scope>NUCLEOTIDE SEQUENCE [LARGE SCALE GENOMIC DNA]</scope>
    <source>
        <strain evidence="3 4">Y139</strain>
    </source>
</reference>
<feature type="signal peptide" evidence="2">
    <location>
        <begin position="1"/>
        <end position="23"/>
    </location>
</feature>
<dbReference type="RefSeq" id="WP_341408006.1">
    <property type="nucleotide sequence ID" value="NZ_JBBUKT010000017.1"/>
</dbReference>
<dbReference type="EMBL" id="JBBUKT010000017">
    <property type="protein sequence ID" value="MEK7954238.1"/>
    <property type="molecule type" value="Genomic_DNA"/>
</dbReference>
<feature type="chain" id="PRO_5045727335" evidence="2">
    <location>
        <begin position="24"/>
        <end position="299"/>
    </location>
</feature>
<sequence>MKPPSRLWCLTSLLLSGVAVLHAGERLTVDGYAVPTSGGLLISVRATSSPAYAIPTAPLDRYFVPPGHVRWEVELTGARNTEGVPQATALRSVPDDYFWPSGEEFSSARFAGRSNRMNPFENPLDPLGVAPGAPPDYDQDGVPDHLDAFPSDPGESVDTDGDGVGNNADPDDDNDGIPDAWEISRSLNPLASNARLDSDLDGFTDLEEYEADTNPLSGGSRLKVNPSIPSPGMVRLSWTAMPGRSYSLWRLPALSLQPVIVAQDITGGPGNGPVTLSRDFPASSSRDFYFLKASIAPTP</sequence>
<comment type="caution">
    <text evidence="3">The sequence shown here is derived from an EMBL/GenBank/DDBJ whole genome shotgun (WGS) entry which is preliminary data.</text>
</comment>
<evidence type="ECO:0000256" key="1">
    <source>
        <dbReference type="SAM" id="MobiDB-lite"/>
    </source>
</evidence>
<feature type="region of interest" description="Disordered" evidence="1">
    <location>
        <begin position="116"/>
        <end position="179"/>
    </location>
</feature>
<keyword evidence="4" id="KW-1185">Reference proteome</keyword>
<dbReference type="Gene3D" id="4.10.1080.10">
    <property type="entry name" value="TSP type-3 repeat"/>
    <property type="match status" value="1"/>
</dbReference>
<evidence type="ECO:0000313" key="4">
    <source>
        <dbReference type="Proteomes" id="UP001371305"/>
    </source>
</evidence>
<dbReference type="Proteomes" id="UP001371305">
    <property type="component" value="Unassembled WGS sequence"/>
</dbReference>
<dbReference type="InterPro" id="IPR028974">
    <property type="entry name" value="TSP_type-3_rpt"/>
</dbReference>